<feature type="non-terminal residue" evidence="1">
    <location>
        <position position="1"/>
    </location>
</feature>
<dbReference type="AlphaFoldDB" id="K1TKA2"/>
<feature type="non-terminal residue" evidence="1">
    <location>
        <position position="203"/>
    </location>
</feature>
<dbReference type="InterPro" id="IPR027417">
    <property type="entry name" value="P-loop_NTPase"/>
</dbReference>
<protein>
    <submittedName>
        <fullName evidence="1">Terminase large subunit</fullName>
    </submittedName>
</protein>
<organism evidence="1">
    <name type="scientific">human gut metagenome</name>
    <dbReference type="NCBI Taxonomy" id="408170"/>
    <lineage>
        <taxon>unclassified sequences</taxon>
        <taxon>metagenomes</taxon>
        <taxon>organismal metagenomes</taxon>
    </lineage>
</organism>
<dbReference type="Gene3D" id="3.40.50.300">
    <property type="entry name" value="P-loop containing nucleotide triphosphate hydrolases"/>
    <property type="match status" value="1"/>
</dbReference>
<dbReference type="EMBL" id="AJWZ01003977">
    <property type="protein sequence ID" value="EKC66740.1"/>
    <property type="molecule type" value="Genomic_DNA"/>
</dbReference>
<comment type="caution">
    <text evidence="1">The sequence shown here is derived from an EMBL/GenBank/DDBJ whole genome shotgun (WGS) entry which is preliminary data.</text>
</comment>
<reference evidence="1" key="1">
    <citation type="journal article" date="2013" name="Environ. Microbiol.">
        <title>Microbiota from the distal guts of lean and obese adolescents exhibit partial functional redundancy besides clear differences in community structure.</title>
        <authorList>
            <person name="Ferrer M."/>
            <person name="Ruiz A."/>
            <person name="Lanza F."/>
            <person name="Haange S.B."/>
            <person name="Oberbach A."/>
            <person name="Till H."/>
            <person name="Bargiela R."/>
            <person name="Campoy C."/>
            <person name="Segura M.T."/>
            <person name="Richter M."/>
            <person name="von Bergen M."/>
            <person name="Seifert J."/>
            <person name="Suarez A."/>
        </authorList>
    </citation>
    <scope>NUCLEOTIDE SEQUENCE</scope>
</reference>
<proteinExistence type="predicted"/>
<evidence type="ECO:0000313" key="1">
    <source>
        <dbReference type="EMBL" id="EKC66740.1"/>
    </source>
</evidence>
<name>K1TKA2_9ZZZZ</name>
<sequence>FRDYVTALPPYMNPWYGRNKLPGLKSLKYDEHGTTIKILSSADSEVKAKDKMRGMTLFVGFVDEYEYIPYISSVIAGAAPAIISGRNIARETGGRTCMMYASTPGDLETSTGKEAQRMIDMTPPFSEHMYDLTPDEIDNMFNGLNNQEGAGSSNPVSMLYIEFNHIQLRKDDVWLREQYNEAVRTGKLAEYRRGVLLQRFRGG</sequence>
<gene>
    <name evidence="1" type="ORF">OBE_05786</name>
</gene>
<accession>K1TKA2</accession>